<gene>
    <name evidence="1" type="ORF">H7J73_33135</name>
</gene>
<protein>
    <submittedName>
        <fullName evidence="1">Uncharacterized protein</fullName>
    </submittedName>
</protein>
<dbReference type="Pfam" id="PF17429">
    <property type="entry name" value="GP70"/>
    <property type="match status" value="1"/>
</dbReference>
<dbReference type="InterPro" id="IPR035405">
    <property type="entry name" value="GP70"/>
</dbReference>
<dbReference type="Proteomes" id="UP001526201">
    <property type="component" value="Unassembled WGS sequence"/>
</dbReference>
<evidence type="ECO:0000313" key="1">
    <source>
        <dbReference type="EMBL" id="MCV7230862.1"/>
    </source>
</evidence>
<organism evidence="1 2">
    <name type="scientific">Mycolicibacterium komossense</name>
    <dbReference type="NCBI Taxonomy" id="1779"/>
    <lineage>
        <taxon>Bacteria</taxon>
        <taxon>Bacillati</taxon>
        <taxon>Actinomycetota</taxon>
        <taxon>Actinomycetes</taxon>
        <taxon>Mycobacteriales</taxon>
        <taxon>Mycobacteriaceae</taxon>
        <taxon>Mycolicibacterium</taxon>
    </lineage>
</organism>
<comment type="caution">
    <text evidence="1">The sequence shown here is derived from an EMBL/GenBank/DDBJ whole genome shotgun (WGS) entry which is preliminary data.</text>
</comment>
<sequence>MPFGVSRPCWLAATGDTDRLEVLRSPLVKDTSRMYEPVRRFIGDHGLALAAQDTFEDADWMFGSVEMSVYVTPAARNASYARVRA</sequence>
<dbReference type="EMBL" id="JACKTY010000057">
    <property type="protein sequence ID" value="MCV7230862.1"/>
    <property type="molecule type" value="Genomic_DNA"/>
</dbReference>
<accession>A0ABT3CNG4</accession>
<name>A0ABT3CNG4_9MYCO</name>
<proteinExistence type="predicted"/>
<keyword evidence="2" id="KW-1185">Reference proteome</keyword>
<reference evidence="1 2" key="1">
    <citation type="journal article" date="2022" name="BMC Genomics">
        <title>Comparative genome analysis of mycobacteria focusing on tRNA and non-coding RNA.</title>
        <authorList>
            <person name="Behra P.R.K."/>
            <person name="Pettersson B.M.F."/>
            <person name="Ramesh M."/>
            <person name="Das S."/>
            <person name="Dasgupta S."/>
            <person name="Kirsebom L.A."/>
        </authorList>
    </citation>
    <scope>NUCLEOTIDE SEQUENCE [LARGE SCALE GENOMIC DNA]</scope>
    <source>
        <strain evidence="1 2">DSM 44078</strain>
    </source>
</reference>
<evidence type="ECO:0000313" key="2">
    <source>
        <dbReference type="Proteomes" id="UP001526201"/>
    </source>
</evidence>